<protein>
    <submittedName>
        <fullName evidence="2">YeeE/YedE family protein</fullName>
    </submittedName>
</protein>
<dbReference type="InterPro" id="IPR046513">
    <property type="entry name" value="DUF6691"/>
</dbReference>
<evidence type="ECO:0000313" key="2">
    <source>
        <dbReference type="EMBL" id="MTD11674.1"/>
    </source>
</evidence>
<feature type="transmembrane region" description="Helical" evidence="1">
    <location>
        <begin position="35"/>
        <end position="57"/>
    </location>
</feature>
<dbReference type="RefSeq" id="WP_154773249.1">
    <property type="nucleotide sequence ID" value="NZ_JAXHPJ010000029.1"/>
</dbReference>
<dbReference type="AlphaFoldDB" id="A0A6L6GIS6"/>
<organism evidence="2 3">
    <name type="scientific">Acinetobacter faecalis</name>
    <dbReference type="NCBI Taxonomy" id="2665161"/>
    <lineage>
        <taxon>Bacteria</taxon>
        <taxon>Pseudomonadati</taxon>
        <taxon>Pseudomonadota</taxon>
        <taxon>Gammaproteobacteria</taxon>
        <taxon>Moraxellales</taxon>
        <taxon>Moraxellaceae</taxon>
        <taxon>Acinetobacter</taxon>
    </lineage>
</organism>
<dbReference type="EMBL" id="WLYL01000030">
    <property type="protein sequence ID" value="MTD11674.1"/>
    <property type="molecule type" value="Genomic_DNA"/>
</dbReference>
<accession>A0A6L6GIS6</accession>
<evidence type="ECO:0000313" key="3">
    <source>
        <dbReference type="Proteomes" id="UP000473854"/>
    </source>
</evidence>
<keyword evidence="1" id="KW-0812">Transmembrane</keyword>
<dbReference type="Proteomes" id="UP000473854">
    <property type="component" value="Unassembled WGS sequence"/>
</dbReference>
<proteinExistence type="predicted"/>
<keyword evidence="1" id="KW-1133">Transmembrane helix</keyword>
<comment type="caution">
    <text evidence="2">The sequence shown here is derived from an EMBL/GenBank/DDBJ whole genome shotgun (WGS) entry which is preliminary data.</text>
</comment>
<sequence length="140" mass="15422">MKNLLAFIFGGIFSLGLMISGMANPQKVLDFLDLFGQWDASLAFVMMGAIYVAFIPFQKAIKQNSPKTVFKEAIQLPQNTQIDRSLILGSIIFGIGWGVAGICPAPSLTLIGLGHYEGLYFIISMILGFYIHKLIFQKNS</sequence>
<dbReference type="Pfam" id="PF20398">
    <property type="entry name" value="DUF6691"/>
    <property type="match status" value="1"/>
</dbReference>
<keyword evidence="1" id="KW-0472">Membrane</keyword>
<reference evidence="2 3" key="1">
    <citation type="submission" date="2019-11" db="EMBL/GenBank/DDBJ databases">
        <authorList>
            <person name="An D."/>
        </authorList>
    </citation>
    <scope>NUCLEOTIDE SEQUENCE [LARGE SCALE GENOMIC DNA]</scope>
    <source>
        <strain evidence="2 3">YIM 103518</strain>
    </source>
</reference>
<feature type="transmembrane region" description="Helical" evidence="1">
    <location>
        <begin position="86"/>
        <end position="113"/>
    </location>
</feature>
<gene>
    <name evidence="2" type="ORF">GIX10_09580</name>
</gene>
<evidence type="ECO:0000256" key="1">
    <source>
        <dbReference type="SAM" id="Phobius"/>
    </source>
</evidence>
<name>A0A6L6GIS6_9GAMM</name>
<feature type="transmembrane region" description="Helical" evidence="1">
    <location>
        <begin position="119"/>
        <end position="136"/>
    </location>
</feature>